<dbReference type="Proteomes" id="UP000261420">
    <property type="component" value="Unplaced"/>
</dbReference>
<feature type="region of interest" description="Disordered" evidence="6">
    <location>
        <begin position="136"/>
        <end position="175"/>
    </location>
</feature>
<evidence type="ECO:0000313" key="9">
    <source>
        <dbReference type="Ensembl" id="ENSSDUP00000024220.1"/>
    </source>
</evidence>
<dbReference type="GeneID" id="111237080"/>
<keyword evidence="7" id="KW-0472">Membrane</keyword>
<evidence type="ECO:0000256" key="3">
    <source>
        <dbReference type="ARBA" id="ARBA00023054"/>
    </source>
</evidence>
<keyword evidence="10" id="KW-1185">Reference proteome</keyword>
<dbReference type="OMA" id="WRPCLQC"/>
<evidence type="ECO:0000259" key="8">
    <source>
        <dbReference type="PROSITE" id="PS51228"/>
    </source>
</evidence>
<dbReference type="InterPro" id="IPR014352">
    <property type="entry name" value="FERM/acyl-CoA-bd_prot_sf"/>
</dbReference>
<feature type="compositionally biased region" description="Basic and acidic residues" evidence="6">
    <location>
        <begin position="263"/>
        <end position="283"/>
    </location>
</feature>
<dbReference type="GO" id="GO:0006631">
    <property type="term" value="P:fatty acid metabolic process"/>
    <property type="evidence" value="ECO:0007669"/>
    <property type="project" value="TreeGrafter"/>
</dbReference>
<evidence type="ECO:0000256" key="5">
    <source>
        <dbReference type="ARBA" id="ARBA00025481"/>
    </source>
</evidence>
<reference evidence="9" key="2">
    <citation type="submission" date="2025-09" db="UniProtKB">
        <authorList>
            <consortium name="Ensembl"/>
        </authorList>
    </citation>
    <scope>IDENTIFICATION</scope>
</reference>
<dbReference type="GO" id="GO:0000062">
    <property type="term" value="F:fatty-acyl-CoA binding"/>
    <property type="evidence" value="ECO:0007669"/>
    <property type="project" value="InterPro"/>
</dbReference>
<dbReference type="PIRSF" id="PIRSF002412">
    <property type="entry name" value="MA_DBI"/>
    <property type="match status" value="1"/>
</dbReference>
<dbReference type="InterPro" id="IPR000582">
    <property type="entry name" value="Acyl-CoA-binding_protein"/>
</dbReference>
<reference evidence="9" key="1">
    <citation type="submission" date="2025-08" db="UniProtKB">
        <authorList>
            <consortium name="Ensembl"/>
        </authorList>
    </citation>
    <scope>IDENTIFICATION</scope>
</reference>
<dbReference type="GO" id="GO:0005737">
    <property type="term" value="C:cytoplasm"/>
    <property type="evidence" value="ECO:0007669"/>
    <property type="project" value="TreeGrafter"/>
</dbReference>
<dbReference type="PROSITE" id="PS51228">
    <property type="entry name" value="ACB_2"/>
    <property type="match status" value="1"/>
</dbReference>
<dbReference type="AlphaFoldDB" id="A0A3B4V2A0"/>
<dbReference type="GO" id="GO:0000425">
    <property type="term" value="P:pexophagy"/>
    <property type="evidence" value="ECO:0007669"/>
    <property type="project" value="InterPro"/>
</dbReference>
<dbReference type="RefSeq" id="XP_022621763.1">
    <property type="nucleotide sequence ID" value="XM_022766042.1"/>
</dbReference>
<dbReference type="Gene3D" id="1.20.80.10">
    <property type="match status" value="1"/>
</dbReference>
<feature type="region of interest" description="Disordered" evidence="6">
    <location>
        <begin position="253"/>
        <end position="322"/>
    </location>
</feature>
<dbReference type="CTD" id="79777"/>
<dbReference type="PANTHER" id="PTHR23310">
    <property type="entry name" value="ACYL-COA-BINDING PROTEIN, ACBP"/>
    <property type="match status" value="1"/>
</dbReference>
<protein>
    <submittedName>
        <fullName evidence="9">Acyl-CoA binding domain containing 4</fullName>
    </submittedName>
</protein>
<accession>A0A3B4V2A0</accession>
<keyword evidence="7" id="KW-0812">Transmembrane</keyword>
<dbReference type="GeneTree" id="ENSGT00940000160739"/>
<name>A0A3B4V2A0_SERDU</name>
<feature type="compositionally biased region" description="Basic and acidic residues" evidence="6">
    <location>
        <begin position="152"/>
        <end position="169"/>
    </location>
</feature>
<dbReference type="PRINTS" id="PR00689">
    <property type="entry name" value="ACOABINDINGP"/>
</dbReference>
<dbReference type="Pfam" id="PF00887">
    <property type="entry name" value="ACBP"/>
    <property type="match status" value="1"/>
</dbReference>
<feature type="transmembrane region" description="Helical" evidence="7">
    <location>
        <begin position="390"/>
        <end position="412"/>
    </location>
</feature>
<evidence type="ECO:0000313" key="10">
    <source>
        <dbReference type="Proteomes" id="UP000261420"/>
    </source>
</evidence>
<evidence type="ECO:0000256" key="2">
    <source>
        <dbReference type="ARBA" id="ARBA00023006"/>
    </source>
</evidence>
<keyword evidence="4" id="KW-0446">Lipid-binding</keyword>
<dbReference type="Ensembl" id="ENSSDUT00000024675.1">
    <property type="protein sequence ID" value="ENSSDUP00000024220.1"/>
    <property type="gene ID" value="ENSSDUG00000017603.1"/>
</dbReference>
<evidence type="ECO:0000256" key="1">
    <source>
        <dbReference type="ARBA" id="ARBA00010310"/>
    </source>
</evidence>
<feature type="domain" description="ACB" evidence="8">
    <location>
        <begin position="13"/>
        <end position="102"/>
    </location>
</feature>
<dbReference type="PANTHER" id="PTHR23310:SF53">
    <property type="entry name" value="ACYL-COA-BINDING DOMAIN-CONTAINING PROTEIN 4"/>
    <property type="match status" value="1"/>
</dbReference>
<evidence type="ECO:0000256" key="4">
    <source>
        <dbReference type="ARBA" id="ARBA00023121"/>
    </source>
</evidence>
<dbReference type="InterPro" id="IPR016347">
    <property type="entry name" value="ACBD5"/>
</dbReference>
<dbReference type="STRING" id="41447.ENSSDUP00000024220"/>
<keyword evidence="7" id="KW-1133">Transmembrane helix</keyword>
<dbReference type="FunFam" id="1.20.80.10:FF:000010">
    <property type="entry name" value="Acyl-CoA-binding domain-containing protein 5"/>
    <property type="match status" value="1"/>
</dbReference>
<sequence>MPVPAMAEPVVDHQKRFQAAVDLIHNLPKNGSYRPSYEVMLRFYSLYKQAVCGPCTVPRPGFWDPVGRYKWDAWSRLGEMSSESAMAVYVEEMKKVAQEVIDTMPMNEKTASLFHHFEPLYLVIDDMPRPPGSLLTLSEGLKGSGHAGRPSENVRKCEDEEQEVPKEDSSLPEDADQEFSLAEVIDLTANTIPNDSGVSECLVLTSDSESEIFCDSVDSVEQLGNIKIPVVKSNSFQNGHVSSESSPCLEARQVGAGQGGEGADDRKGQGPISRRRDSGREGYYHNWIERGVPQGSPRWGAPGGGGGGAGRGGGDGSEGGAERFHDTQLQQQIIVALQRLREDMRSVMDRLEVVERLAATHAQGSEWRPCLQCAATASHQQEERWWPFDISGQTVLLFLVWPFVAQGLVYLLRKAQKRSRVSS</sequence>
<evidence type="ECO:0000256" key="6">
    <source>
        <dbReference type="SAM" id="MobiDB-lite"/>
    </source>
</evidence>
<feature type="compositionally biased region" description="Gly residues" evidence="6">
    <location>
        <begin position="301"/>
        <end position="319"/>
    </location>
</feature>
<keyword evidence="3" id="KW-0175">Coiled coil</keyword>
<dbReference type="SUPFAM" id="SSF47027">
    <property type="entry name" value="Acyl-CoA binding protein"/>
    <property type="match status" value="1"/>
</dbReference>
<proteinExistence type="inferred from homology"/>
<keyword evidence="2" id="KW-0072">Autophagy</keyword>
<dbReference type="InterPro" id="IPR035984">
    <property type="entry name" value="Acyl-CoA-binding_sf"/>
</dbReference>
<comment type="similarity">
    <text evidence="1">Belongs to the ATG37 family.</text>
</comment>
<organism evidence="9 10">
    <name type="scientific">Seriola dumerili</name>
    <name type="common">Greater amberjack</name>
    <name type="synonym">Caranx dumerili</name>
    <dbReference type="NCBI Taxonomy" id="41447"/>
    <lineage>
        <taxon>Eukaryota</taxon>
        <taxon>Metazoa</taxon>
        <taxon>Chordata</taxon>
        <taxon>Craniata</taxon>
        <taxon>Vertebrata</taxon>
        <taxon>Euteleostomi</taxon>
        <taxon>Actinopterygii</taxon>
        <taxon>Neopterygii</taxon>
        <taxon>Teleostei</taxon>
        <taxon>Neoteleostei</taxon>
        <taxon>Acanthomorphata</taxon>
        <taxon>Carangaria</taxon>
        <taxon>Carangiformes</taxon>
        <taxon>Carangidae</taxon>
        <taxon>Seriola</taxon>
    </lineage>
</organism>
<comment type="function">
    <text evidence="5">Acyl-CoA binding protein which acts as the peroxisome receptor for pexophagy but is dispensable for aggrephagy and nonselective autophagy. Binds medium- and long-chain acyl-CoA esters.</text>
</comment>
<evidence type="ECO:0000256" key="7">
    <source>
        <dbReference type="SAM" id="Phobius"/>
    </source>
</evidence>